<sequence>MGQKFKSCQSSLFMQKSQKKKNKIQATTDTPTKNKCNELL</sequence>
<evidence type="ECO:0000313" key="3">
    <source>
        <dbReference type="Proteomes" id="UP000626656"/>
    </source>
</evidence>
<gene>
    <name evidence="2" type="ORF">AZO1586I_19</name>
</gene>
<feature type="compositionally biased region" description="Polar residues" evidence="1">
    <location>
        <begin position="1"/>
        <end position="16"/>
    </location>
</feature>
<feature type="region of interest" description="Disordered" evidence="1">
    <location>
        <begin position="1"/>
        <end position="40"/>
    </location>
</feature>
<evidence type="ECO:0000256" key="1">
    <source>
        <dbReference type="SAM" id="MobiDB-lite"/>
    </source>
</evidence>
<feature type="compositionally biased region" description="Polar residues" evidence="1">
    <location>
        <begin position="24"/>
        <end position="34"/>
    </location>
</feature>
<dbReference type="EMBL" id="CAHJWF010000010">
    <property type="protein sequence ID" value="CAB5496425.1"/>
    <property type="molecule type" value="Genomic_DNA"/>
</dbReference>
<accession>A0ABM8M6E0</accession>
<keyword evidence="3" id="KW-1185">Reference proteome</keyword>
<name>A0ABM8M6E0_9GAMM</name>
<proteinExistence type="predicted"/>
<reference evidence="2 3" key="1">
    <citation type="submission" date="2020-05" db="EMBL/GenBank/DDBJ databases">
        <authorList>
            <person name="Petersen J."/>
            <person name="Sayavedra L."/>
        </authorList>
    </citation>
    <scope>NUCLEOTIDE SEQUENCE [LARGE SCALE GENOMIC DNA]</scope>
    <source>
        <strain evidence="2">B azoricus SOX ET2 1586I</strain>
    </source>
</reference>
<comment type="caution">
    <text evidence="2">The sequence shown here is derived from an EMBL/GenBank/DDBJ whole genome shotgun (WGS) entry which is preliminary data.</text>
</comment>
<dbReference type="Proteomes" id="UP000626656">
    <property type="component" value="Unassembled WGS sequence"/>
</dbReference>
<protein>
    <submittedName>
        <fullName evidence="2">Uncharacterized protein</fullName>
    </submittedName>
</protein>
<evidence type="ECO:0000313" key="2">
    <source>
        <dbReference type="EMBL" id="CAB5496425.1"/>
    </source>
</evidence>
<organism evidence="2 3">
    <name type="scientific">Bathymodiolus thermophilus thioautotrophic gill symbiont</name>
    <dbReference type="NCBI Taxonomy" id="2360"/>
    <lineage>
        <taxon>Bacteria</taxon>
        <taxon>Pseudomonadati</taxon>
        <taxon>Pseudomonadota</taxon>
        <taxon>Gammaproteobacteria</taxon>
        <taxon>sulfur-oxidizing symbionts</taxon>
    </lineage>
</organism>